<gene>
    <name evidence="3" type="ORF">EYC84_009248</name>
</gene>
<evidence type="ECO:0000256" key="1">
    <source>
        <dbReference type="SAM" id="MobiDB-lite"/>
    </source>
</evidence>
<evidence type="ECO:0000313" key="3">
    <source>
        <dbReference type="EMBL" id="KAA8566715.1"/>
    </source>
</evidence>
<reference evidence="3 4" key="1">
    <citation type="submission" date="2019-06" db="EMBL/GenBank/DDBJ databases">
        <title>Genome Sequence of the Brown Rot Fungal Pathogen Monilinia fructicola.</title>
        <authorList>
            <person name="De Miccolis Angelini R.M."/>
            <person name="Landi L."/>
            <person name="Abate D."/>
            <person name="Pollastro S."/>
            <person name="Romanazzi G."/>
            <person name="Faretra F."/>
        </authorList>
    </citation>
    <scope>NUCLEOTIDE SEQUENCE [LARGE SCALE GENOMIC DNA]</scope>
    <source>
        <strain evidence="3 4">Mfrc123</strain>
    </source>
</reference>
<dbReference type="AlphaFoldDB" id="A0A5M9JHV9"/>
<keyword evidence="4" id="KW-1185">Reference proteome</keyword>
<evidence type="ECO:0000256" key="2">
    <source>
        <dbReference type="SAM" id="Phobius"/>
    </source>
</evidence>
<name>A0A5M9JHV9_MONFR</name>
<keyword evidence="2" id="KW-0812">Transmembrane</keyword>
<protein>
    <submittedName>
        <fullName evidence="3">Uncharacterized protein</fullName>
    </submittedName>
</protein>
<accession>A0A5M9JHV9</accession>
<keyword evidence="2" id="KW-1133">Transmembrane helix</keyword>
<evidence type="ECO:0000313" key="4">
    <source>
        <dbReference type="Proteomes" id="UP000322873"/>
    </source>
</evidence>
<feature type="transmembrane region" description="Helical" evidence="2">
    <location>
        <begin position="20"/>
        <end position="43"/>
    </location>
</feature>
<feature type="region of interest" description="Disordered" evidence="1">
    <location>
        <begin position="47"/>
        <end position="72"/>
    </location>
</feature>
<dbReference type="Proteomes" id="UP000322873">
    <property type="component" value="Unassembled WGS sequence"/>
</dbReference>
<keyword evidence="2" id="KW-0472">Membrane</keyword>
<dbReference type="EMBL" id="VICG01000012">
    <property type="protein sequence ID" value="KAA8566715.1"/>
    <property type="molecule type" value="Genomic_DNA"/>
</dbReference>
<organism evidence="3 4">
    <name type="scientific">Monilinia fructicola</name>
    <name type="common">Brown rot fungus</name>
    <name type="synonym">Ciboria fructicola</name>
    <dbReference type="NCBI Taxonomy" id="38448"/>
    <lineage>
        <taxon>Eukaryota</taxon>
        <taxon>Fungi</taxon>
        <taxon>Dikarya</taxon>
        <taxon>Ascomycota</taxon>
        <taxon>Pezizomycotina</taxon>
        <taxon>Leotiomycetes</taxon>
        <taxon>Helotiales</taxon>
        <taxon>Sclerotiniaceae</taxon>
        <taxon>Monilinia</taxon>
    </lineage>
</organism>
<proteinExistence type="predicted"/>
<sequence length="135" mass="15599">MVETPRCEATRLTGQFTIHFMTLLGTCLRAMIYLLAYVLHIFICHPPSRSDRSPSTSNFRAGRERKSKPGMGLDMKARVCKRVYWPLHFDILSKEKKKEMEGKGWEWANERNNTILQARHGYGYGNERTDGGMDT</sequence>
<comment type="caution">
    <text evidence="3">The sequence shown here is derived from an EMBL/GenBank/DDBJ whole genome shotgun (WGS) entry which is preliminary data.</text>
</comment>